<reference evidence="6 7" key="1">
    <citation type="submission" date="2019-11" db="EMBL/GenBank/DDBJ databases">
        <title>Pedobacter sp. HMF7056 Genome sequencing and assembly.</title>
        <authorList>
            <person name="Kang H."/>
            <person name="Kim H."/>
            <person name="Joh K."/>
        </authorList>
    </citation>
    <scope>NUCLEOTIDE SEQUENCE [LARGE SCALE GENOMIC DNA]</scope>
    <source>
        <strain evidence="6 7">HMF7056</strain>
    </source>
</reference>
<sequence>MTRFLLTIFFLVPLLQTFAQTPKTFRGTVLDTAGGPIAGATITLYGADFKPTGNVATGADGTFRIQVPAGASYGYITHTGYFPFRINSLAKDSVLIYLRPETRQLAEVNIRSEKPFIEQQFDRMVVNVDGDPKTGMNVLDVLKKVPGLVIPNENSVVFENKSVSILIDGKLTRLSGRELVTLLASTPSSGVSQIEIMPTPSAKYDAQGDGGLINIKTIKRVKPGYDANVSLTGGHGWKYLSNNSAYAGLNYRWGKNYGYGSYGYGFGKQSQEIQTTTYLEGAGQRLLDSLRYKTPYRNQNVRLGWDHYLDKNEVFGALLTAYRGHYDPQTVSQTGIYRLKDFRPDSVRYADNATFRTTQGVNLNLNYKTLLDSVKKKELSMDADAGLFHYQNDNRIGLQLKSNGGSALSPVQQLSQNGETLTKIYSYKADYLQKFKKGTLETGIKGSYVTIENDFLAESGIAGSVLSDNGSNDFRYRETVLAGYVTSKQTFGKLTLQGGLRAEQTFTQGNSLTLDSVVDRHYLNLFPNLIGGYNFGSGSLNASYARRIGRPSYGYLNPFRIVRGAYSVFRGNPYLQPSFTSNYRLSYTAKSNFSFTAAYSRSENVIADLSLVDEQSKVTTALKANLNDNINGSMQVSYSGKLFGWLAASYTAGMARNSYHFDYLQSPVTVRQLTGYTYLDNQVELPADWWLDVYIYAQSRVTYGNEVNLPLTTTQLSGGKKVLKGKGSFSFSINDIFFTGVQRSRANYGNVNNETRSRYDSRNVRLSLSYNFGSAKVDVRKRNSGSAEEQRRSL</sequence>
<name>A0A7K1XYQ6_9SPHI</name>
<proteinExistence type="predicted"/>
<evidence type="ECO:0000313" key="7">
    <source>
        <dbReference type="Proteomes" id="UP000451233"/>
    </source>
</evidence>
<keyword evidence="3" id="KW-0998">Cell outer membrane</keyword>
<dbReference type="InterPro" id="IPR041700">
    <property type="entry name" value="OMP_b-brl_3"/>
</dbReference>
<feature type="domain" description="Outer membrane protein beta-barrel" evidence="5">
    <location>
        <begin position="375"/>
        <end position="770"/>
    </location>
</feature>
<evidence type="ECO:0000256" key="3">
    <source>
        <dbReference type="ARBA" id="ARBA00023237"/>
    </source>
</evidence>
<dbReference type="Proteomes" id="UP000451233">
    <property type="component" value="Unassembled WGS sequence"/>
</dbReference>
<evidence type="ECO:0000313" key="6">
    <source>
        <dbReference type="EMBL" id="MXV15967.1"/>
    </source>
</evidence>
<protein>
    <submittedName>
        <fullName evidence="6">TonB-dependent receptor</fullName>
    </submittedName>
</protein>
<evidence type="ECO:0000256" key="2">
    <source>
        <dbReference type="ARBA" id="ARBA00023136"/>
    </source>
</evidence>
<evidence type="ECO:0000256" key="1">
    <source>
        <dbReference type="ARBA" id="ARBA00004442"/>
    </source>
</evidence>
<dbReference type="Gene3D" id="2.60.40.1120">
    <property type="entry name" value="Carboxypeptidase-like, regulatory domain"/>
    <property type="match status" value="1"/>
</dbReference>
<feature type="chain" id="PRO_5029885677" evidence="4">
    <location>
        <begin position="20"/>
        <end position="794"/>
    </location>
</feature>
<dbReference type="GO" id="GO:0009279">
    <property type="term" value="C:cell outer membrane"/>
    <property type="evidence" value="ECO:0007669"/>
    <property type="project" value="UniProtKB-SubCell"/>
</dbReference>
<keyword evidence="2" id="KW-0472">Membrane</keyword>
<dbReference type="EMBL" id="WVHS01000002">
    <property type="protein sequence ID" value="MXV15967.1"/>
    <property type="molecule type" value="Genomic_DNA"/>
</dbReference>
<dbReference type="RefSeq" id="WP_160906931.1">
    <property type="nucleotide sequence ID" value="NZ_WVHS01000002.1"/>
</dbReference>
<dbReference type="InterPro" id="IPR036942">
    <property type="entry name" value="Beta-barrel_TonB_sf"/>
</dbReference>
<comment type="subcellular location">
    <subcellularLocation>
        <location evidence="1">Cell outer membrane</location>
    </subcellularLocation>
</comment>
<keyword evidence="6" id="KW-0675">Receptor</keyword>
<comment type="caution">
    <text evidence="6">The sequence shown here is derived from an EMBL/GenBank/DDBJ whole genome shotgun (WGS) entry which is preliminary data.</text>
</comment>
<evidence type="ECO:0000256" key="4">
    <source>
        <dbReference type="SAM" id="SignalP"/>
    </source>
</evidence>
<accession>A0A7K1XYQ6</accession>
<dbReference type="Gene3D" id="2.40.170.20">
    <property type="entry name" value="TonB-dependent receptor, beta-barrel domain"/>
    <property type="match status" value="1"/>
</dbReference>
<dbReference type="Pfam" id="PF13620">
    <property type="entry name" value="CarboxypepD_reg"/>
    <property type="match status" value="1"/>
</dbReference>
<feature type="signal peptide" evidence="4">
    <location>
        <begin position="1"/>
        <end position="19"/>
    </location>
</feature>
<keyword evidence="4" id="KW-0732">Signal</keyword>
<evidence type="ECO:0000259" key="5">
    <source>
        <dbReference type="Pfam" id="PF14905"/>
    </source>
</evidence>
<dbReference type="Pfam" id="PF14905">
    <property type="entry name" value="OMP_b-brl_3"/>
    <property type="match status" value="1"/>
</dbReference>
<gene>
    <name evidence="6" type="ORF">GS398_11675</name>
</gene>
<organism evidence="6 7">
    <name type="scientific">Hufsiella ginkgonis</name>
    <dbReference type="NCBI Taxonomy" id="2695274"/>
    <lineage>
        <taxon>Bacteria</taxon>
        <taxon>Pseudomonadati</taxon>
        <taxon>Bacteroidota</taxon>
        <taxon>Sphingobacteriia</taxon>
        <taxon>Sphingobacteriales</taxon>
        <taxon>Sphingobacteriaceae</taxon>
        <taxon>Hufsiella</taxon>
    </lineage>
</organism>
<dbReference type="AlphaFoldDB" id="A0A7K1XYQ6"/>
<dbReference type="SUPFAM" id="SSF49464">
    <property type="entry name" value="Carboxypeptidase regulatory domain-like"/>
    <property type="match status" value="1"/>
</dbReference>
<keyword evidence="7" id="KW-1185">Reference proteome</keyword>
<dbReference type="SUPFAM" id="SSF56935">
    <property type="entry name" value="Porins"/>
    <property type="match status" value="1"/>
</dbReference>
<dbReference type="InterPro" id="IPR008969">
    <property type="entry name" value="CarboxyPept-like_regulatory"/>
</dbReference>